<dbReference type="RefSeq" id="WP_035660153.1">
    <property type="nucleotide sequence ID" value="NZ_JNCA01000018.1"/>
</dbReference>
<comment type="caution">
    <text evidence="6">The sequence shown here is derived from an EMBL/GenBank/DDBJ whole genome shotgun (WGS) entry which is preliminary data.</text>
</comment>
<dbReference type="eggNOG" id="COG2081">
    <property type="taxonomic scope" value="Bacteria"/>
</dbReference>
<dbReference type="SUPFAM" id="SSF160996">
    <property type="entry name" value="HI0933 insert domain-like"/>
    <property type="match status" value="1"/>
</dbReference>
<dbReference type="InterPro" id="IPR023166">
    <property type="entry name" value="BaiN-like_dom_sf"/>
</dbReference>
<dbReference type="SUPFAM" id="SSF51905">
    <property type="entry name" value="FAD/NAD(P)-binding domain"/>
    <property type="match status" value="1"/>
</dbReference>
<feature type="domain" description="RsdA/BaiN/AoA(So)-like Rossmann fold-like" evidence="4">
    <location>
        <begin position="6"/>
        <end position="399"/>
    </location>
</feature>
<feature type="domain" description="RsdA/BaiN/AoA(So)-like insert" evidence="5">
    <location>
        <begin position="187"/>
        <end position="347"/>
    </location>
</feature>
<dbReference type="STRING" id="1492738.FEM21_20710"/>
<dbReference type="PANTHER" id="PTHR42887:SF2">
    <property type="entry name" value="OS12G0638800 PROTEIN"/>
    <property type="match status" value="1"/>
</dbReference>
<dbReference type="Gene3D" id="3.50.50.60">
    <property type="entry name" value="FAD/NAD(P)-binding domain"/>
    <property type="match status" value="1"/>
</dbReference>
<reference evidence="6 7" key="1">
    <citation type="submission" date="2014-05" db="EMBL/GenBank/DDBJ databases">
        <title>Genome Sequence of Flavobacterium sp. EM1321.</title>
        <authorList>
            <person name="Shin S.-K."/>
            <person name="Yi H."/>
        </authorList>
    </citation>
    <scope>NUCLEOTIDE SEQUENCE [LARGE SCALE GENOMIC DNA]</scope>
    <source>
        <strain evidence="6 7">EM1321</strain>
    </source>
</reference>
<evidence type="ECO:0000259" key="5">
    <source>
        <dbReference type="Pfam" id="PF22780"/>
    </source>
</evidence>
<keyword evidence="2" id="KW-0285">Flavoprotein</keyword>
<dbReference type="OrthoDB" id="9773233at2"/>
<gene>
    <name evidence="6" type="ORF">FEM21_20710</name>
</gene>
<dbReference type="EMBL" id="JNCA01000018">
    <property type="protein sequence ID" value="KDN54820.1"/>
    <property type="molecule type" value="Genomic_DNA"/>
</dbReference>
<dbReference type="Gene3D" id="2.40.30.10">
    <property type="entry name" value="Translation factors"/>
    <property type="match status" value="1"/>
</dbReference>
<sequence>MNSNFDIIIVGGGAAGFFTAINIVEKNPKLKVVILERGKEVLSKVRISGGGRCNVTHACFEPNELVKFYPRGEKELRGPFHQFCSGDTIEWFEKHGVELKIEDDGRMFPVSNSSQTIIDCFLKATQKLGITVLTGQSVQSIFKKENHWKVETQSENYLAEKLIMATGSNPKIWEMLQTYGHAIVNPVPSLFTFNIKDFRIKELPGVATQVSVKVKDTKLTSSGPLLITHWGMSGPAILKLSAWGARVLFEKNYQFTIFVNWLNDIDTEDAEQLLKSLKQEHAKKTVSKKSPFEVNNRLWESLVLASNIAPETKWADLSKIQIQNLATQLTNATFQVNGKSTFKEEFVTAGGIDLKEINFKTMESKLHTNLYFAGEIVNIDAITGGFNFQNAWTSGFILANAI</sequence>
<dbReference type="PRINTS" id="PR00368">
    <property type="entry name" value="FADPNR"/>
</dbReference>
<dbReference type="InterPro" id="IPR004792">
    <property type="entry name" value="BaiN-like"/>
</dbReference>
<dbReference type="PANTHER" id="PTHR42887">
    <property type="entry name" value="OS12G0638800 PROTEIN"/>
    <property type="match status" value="1"/>
</dbReference>
<dbReference type="NCBIfam" id="TIGR00275">
    <property type="entry name" value="aminoacetone oxidase family FAD-binding enzyme"/>
    <property type="match status" value="1"/>
</dbReference>
<dbReference type="InterPro" id="IPR057661">
    <property type="entry name" value="RsdA/BaiN/AoA(So)_Rossmann"/>
</dbReference>
<name>A0A066WW03_9FLAO</name>
<dbReference type="Pfam" id="PF22780">
    <property type="entry name" value="HI0933_like_1st"/>
    <property type="match status" value="1"/>
</dbReference>
<accession>A0A066WW03</accession>
<evidence type="ECO:0000256" key="2">
    <source>
        <dbReference type="ARBA" id="ARBA00022630"/>
    </source>
</evidence>
<evidence type="ECO:0000256" key="1">
    <source>
        <dbReference type="ARBA" id="ARBA00001974"/>
    </source>
</evidence>
<keyword evidence="3" id="KW-0274">FAD</keyword>
<dbReference type="PRINTS" id="PR00411">
    <property type="entry name" value="PNDRDTASEI"/>
</dbReference>
<dbReference type="Gene3D" id="1.10.8.260">
    <property type="entry name" value="HI0933 insert domain-like"/>
    <property type="match status" value="1"/>
</dbReference>
<dbReference type="InterPro" id="IPR036188">
    <property type="entry name" value="FAD/NAD-bd_sf"/>
</dbReference>
<evidence type="ECO:0000313" key="7">
    <source>
        <dbReference type="Proteomes" id="UP000027064"/>
    </source>
</evidence>
<dbReference type="Proteomes" id="UP000027064">
    <property type="component" value="Unassembled WGS sequence"/>
</dbReference>
<keyword evidence="7" id="KW-1185">Reference proteome</keyword>
<dbReference type="AlphaFoldDB" id="A0A066WW03"/>
<organism evidence="6 7">
    <name type="scientific">Flavobacterium seoulense</name>
    <dbReference type="NCBI Taxonomy" id="1492738"/>
    <lineage>
        <taxon>Bacteria</taxon>
        <taxon>Pseudomonadati</taxon>
        <taxon>Bacteroidota</taxon>
        <taxon>Flavobacteriia</taxon>
        <taxon>Flavobacteriales</taxon>
        <taxon>Flavobacteriaceae</taxon>
        <taxon>Flavobacterium</taxon>
    </lineage>
</organism>
<evidence type="ECO:0000313" key="6">
    <source>
        <dbReference type="EMBL" id="KDN54820.1"/>
    </source>
</evidence>
<evidence type="ECO:0000259" key="4">
    <source>
        <dbReference type="Pfam" id="PF03486"/>
    </source>
</evidence>
<protein>
    <submittedName>
        <fullName evidence="6">Flavoprotein</fullName>
    </submittedName>
</protein>
<dbReference type="PATRIC" id="fig|1492738.3.peg.2059"/>
<proteinExistence type="predicted"/>
<dbReference type="Pfam" id="PF03486">
    <property type="entry name" value="HI0933_like"/>
    <property type="match status" value="1"/>
</dbReference>
<dbReference type="InterPro" id="IPR055178">
    <property type="entry name" value="RsdA/BaiN/AoA(So)-like_dom"/>
</dbReference>
<comment type="cofactor">
    <cofactor evidence="1">
        <name>FAD</name>
        <dbReference type="ChEBI" id="CHEBI:57692"/>
    </cofactor>
</comment>
<evidence type="ECO:0000256" key="3">
    <source>
        <dbReference type="ARBA" id="ARBA00022827"/>
    </source>
</evidence>